<dbReference type="Pfam" id="PF17917">
    <property type="entry name" value="RT_RNaseH"/>
    <property type="match status" value="1"/>
</dbReference>
<comment type="caution">
    <text evidence="8">The sequence shown here is derived from an EMBL/GenBank/DDBJ whole genome shotgun (WGS) entry which is preliminary data.</text>
</comment>
<evidence type="ECO:0000256" key="2">
    <source>
        <dbReference type="ARBA" id="ARBA00022695"/>
    </source>
</evidence>
<name>A0A151UI61_CAJCA</name>
<evidence type="ECO:0000313" key="8">
    <source>
        <dbReference type="EMBL" id="KYP78962.1"/>
    </source>
</evidence>
<dbReference type="PANTHER" id="PTHR48475">
    <property type="entry name" value="RIBONUCLEASE H"/>
    <property type="match status" value="1"/>
</dbReference>
<dbReference type="EMBL" id="AGCT01065838">
    <property type="protein sequence ID" value="KYP78962.1"/>
    <property type="molecule type" value="Genomic_DNA"/>
</dbReference>
<evidence type="ECO:0000259" key="7">
    <source>
        <dbReference type="Pfam" id="PF17917"/>
    </source>
</evidence>
<evidence type="ECO:0000256" key="3">
    <source>
        <dbReference type="ARBA" id="ARBA00022722"/>
    </source>
</evidence>
<reference evidence="8" key="1">
    <citation type="journal article" date="2012" name="Nat. Biotechnol.">
        <title>Draft genome sequence of pigeonpea (Cajanus cajan), an orphan legume crop of resource-poor farmers.</title>
        <authorList>
            <person name="Varshney R.K."/>
            <person name="Chen W."/>
            <person name="Li Y."/>
            <person name="Bharti A.K."/>
            <person name="Saxena R.K."/>
            <person name="Schlueter J.A."/>
            <person name="Donoghue M.T."/>
            <person name="Azam S."/>
            <person name="Fan G."/>
            <person name="Whaley A.M."/>
            <person name="Farmer A.D."/>
            <person name="Sheridan J."/>
            <person name="Iwata A."/>
            <person name="Tuteja R."/>
            <person name="Penmetsa R.V."/>
            <person name="Wu W."/>
            <person name="Upadhyaya H.D."/>
            <person name="Yang S.P."/>
            <person name="Shah T."/>
            <person name="Saxena K.B."/>
            <person name="Michael T."/>
            <person name="McCombie W.R."/>
            <person name="Yang B."/>
            <person name="Zhang G."/>
            <person name="Yang H."/>
            <person name="Wang J."/>
            <person name="Spillane C."/>
            <person name="Cook D.R."/>
            <person name="May G.D."/>
            <person name="Xu X."/>
            <person name="Jackson S.A."/>
        </authorList>
    </citation>
    <scope>NUCLEOTIDE SEQUENCE [LARGE SCALE GENOMIC DNA]</scope>
</reference>
<sequence>MIEKLALALVTAAWRLRPYFQSHQVIVKNDYPIKQILQKPELTGRMIAWSMELSEFRIQYEGDLVWRLLGEARKDTSDGKLAPTWGGPF</sequence>
<dbReference type="InterPro" id="IPR041373">
    <property type="entry name" value="RT_RNaseH"/>
</dbReference>
<dbReference type="AlphaFoldDB" id="A0A151UI61"/>
<keyword evidence="4" id="KW-0255">Endonuclease</keyword>
<evidence type="ECO:0000256" key="5">
    <source>
        <dbReference type="ARBA" id="ARBA00022801"/>
    </source>
</evidence>
<dbReference type="Gramene" id="C.cajan_46744.t">
    <property type="protein sequence ID" value="C.cajan_46744.t"/>
    <property type="gene ID" value="C.cajan_46744"/>
</dbReference>
<keyword evidence="2" id="KW-0548">Nucleotidyltransferase</keyword>
<evidence type="ECO:0000313" key="9">
    <source>
        <dbReference type="Proteomes" id="UP000075243"/>
    </source>
</evidence>
<evidence type="ECO:0000256" key="6">
    <source>
        <dbReference type="ARBA" id="ARBA00022918"/>
    </source>
</evidence>
<keyword evidence="6" id="KW-0695">RNA-directed DNA polymerase</keyword>
<evidence type="ECO:0000256" key="1">
    <source>
        <dbReference type="ARBA" id="ARBA00022679"/>
    </source>
</evidence>
<keyword evidence="3" id="KW-0540">Nuclease</keyword>
<feature type="domain" description="Reverse transcriptase RNase H-like" evidence="7">
    <location>
        <begin position="2"/>
        <end position="56"/>
    </location>
</feature>
<evidence type="ECO:0000256" key="4">
    <source>
        <dbReference type="ARBA" id="ARBA00022759"/>
    </source>
</evidence>
<dbReference type="PANTHER" id="PTHR48475:SF2">
    <property type="entry name" value="RIBONUCLEASE H"/>
    <property type="match status" value="1"/>
</dbReference>
<organism evidence="8 9">
    <name type="scientific">Cajanus cajan</name>
    <name type="common">Pigeon pea</name>
    <name type="synonym">Cajanus indicus</name>
    <dbReference type="NCBI Taxonomy" id="3821"/>
    <lineage>
        <taxon>Eukaryota</taxon>
        <taxon>Viridiplantae</taxon>
        <taxon>Streptophyta</taxon>
        <taxon>Embryophyta</taxon>
        <taxon>Tracheophyta</taxon>
        <taxon>Spermatophyta</taxon>
        <taxon>Magnoliopsida</taxon>
        <taxon>eudicotyledons</taxon>
        <taxon>Gunneridae</taxon>
        <taxon>Pentapetalae</taxon>
        <taxon>rosids</taxon>
        <taxon>fabids</taxon>
        <taxon>Fabales</taxon>
        <taxon>Fabaceae</taxon>
        <taxon>Papilionoideae</taxon>
        <taxon>50 kb inversion clade</taxon>
        <taxon>NPAAA clade</taxon>
        <taxon>indigoferoid/millettioid clade</taxon>
        <taxon>Phaseoleae</taxon>
        <taxon>Cajanus</taxon>
    </lineage>
</organism>
<keyword evidence="1" id="KW-0808">Transferase</keyword>
<gene>
    <name evidence="8" type="ORF">KK1_049538</name>
</gene>
<dbReference type="GO" id="GO:0004519">
    <property type="term" value="F:endonuclease activity"/>
    <property type="evidence" value="ECO:0007669"/>
    <property type="project" value="UniProtKB-KW"/>
</dbReference>
<proteinExistence type="predicted"/>
<protein>
    <recommendedName>
        <fullName evidence="7">Reverse transcriptase RNase H-like domain-containing protein</fullName>
    </recommendedName>
</protein>
<dbReference type="Proteomes" id="UP000075243">
    <property type="component" value="Unassembled WGS sequence"/>
</dbReference>
<keyword evidence="9" id="KW-1185">Reference proteome</keyword>
<dbReference type="GO" id="GO:0003964">
    <property type="term" value="F:RNA-directed DNA polymerase activity"/>
    <property type="evidence" value="ECO:0007669"/>
    <property type="project" value="UniProtKB-KW"/>
</dbReference>
<keyword evidence="5" id="KW-0378">Hydrolase</keyword>
<dbReference type="GO" id="GO:0016787">
    <property type="term" value="F:hydrolase activity"/>
    <property type="evidence" value="ECO:0007669"/>
    <property type="project" value="UniProtKB-KW"/>
</dbReference>
<accession>A0A151UI61</accession>